<keyword evidence="7 8" id="KW-0539">Nucleus</keyword>
<keyword evidence="4 8" id="KW-0227">DNA damage</keyword>
<dbReference type="InterPro" id="IPR009060">
    <property type="entry name" value="UBA-like_sf"/>
</dbReference>
<dbReference type="PROSITE" id="PS50030">
    <property type="entry name" value="UBA"/>
    <property type="match status" value="2"/>
</dbReference>
<feature type="region of interest" description="Disordered" evidence="9">
    <location>
        <begin position="205"/>
        <end position="226"/>
    </location>
</feature>
<dbReference type="SMART" id="SM00727">
    <property type="entry name" value="STI1"/>
    <property type="match status" value="1"/>
</dbReference>
<dbReference type="FunFam" id="1.10.8.10:FF:000002">
    <property type="entry name" value="UV excision repair protein RAD23 homolog"/>
    <property type="match status" value="1"/>
</dbReference>
<gene>
    <name evidence="12" type="primary">RAD23B</name>
    <name evidence="12" type="ORF">AWC38_SpisGene7257</name>
</gene>
<reference evidence="13" key="1">
    <citation type="journal article" date="2017" name="bioRxiv">
        <title>Comparative analysis of the genomes of Stylophora pistillata and Acropora digitifera provides evidence for extensive differences between species of corals.</title>
        <authorList>
            <person name="Voolstra C.R."/>
            <person name="Li Y."/>
            <person name="Liew Y.J."/>
            <person name="Baumgarten S."/>
            <person name="Zoccola D."/>
            <person name="Flot J.-F."/>
            <person name="Tambutte S."/>
            <person name="Allemand D."/>
            <person name="Aranda M."/>
        </authorList>
    </citation>
    <scope>NUCLEOTIDE SEQUENCE [LARGE SCALE GENOMIC DNA]</scope>
</reference>
<dbReference type="InterPro" id="IPR006636">
    <property type="entry name" value="STI1_HS-bd"/>
</dbReference>
<dbReference type="InterPro" id="IPR041811">
    <property type="entry name" value="RAD23A/B_UBA1"/>
</dbReference>
<dbReference type="SMART" id="SM00165">
    <property type="entry name" value="UBA"/>
    <property type="match status" value="2"/>
</dbReference>
<dbReference type="PANTHER" id="PTHR10621:SF0">
    <property type="entry name" value="UV EXCISION REPAIR PROTEIN RAD23"/>
    <property type="match status" value="1"/>
</dbReference>
<keyword evidence="6 8" id="KW-0234">DNA repair</keyword>
<organism evidence="12 13">
    <name type="scientific">Stylophora pistillata</name>
    <name type="common">Smooth cauliflower coral</name>
    <dbReference type="NCBI Taxonomy" id="50429"/>
    <lineage>
        <taxon>Eukaryota</taxon>
        <taxon>Metazoa</taxon>
        <taxon>Cnidaria</taxon>
        <taxon>Anthozoa</taxon>
        <taxon>Hexacorallia</taxon>
        <taxon>Scleractinia</taxon>
        <taxon>Astrocoeniina</taxon>
        <taxon>Pocilloporidae</taxon>
        <taxon>Stylophora</taxon>
    </lineage>
</organism>
<dbReference type="GO" id="GO:0005829">
    <property type="term" value="C:cytosol"/>
    <property type="evidence" value="ECO:0007669"/>
    <property type="project" value="TreeGrafter"/>
</dbReference>
<evidence type="ECO:0000256" key="7">
    <source>
        <dbReference type="ARBA" id="ARBA00023242"/>
    </source>
</evidence>
<feature type="compositionally biased region" description="Low complexity" evidence="9">
    <location>
        <begin position="128"/>
        <end position="143"/>
    </location>
</feature>
<evidence type="ECO:0000256" key="4">
    <source>
        <dbReference type="ARBA" id="ARBA00022763"/>
    </source>
</evidence>
<dbReference type="SMART" id="SM00213">
    <property type="entry name" value="UBQ"/>
    <property type="match status" value="1"/>
</dbReference>
<protein>
    <recommendedName>
        <fullName evidence="8">UV excision repair protein RAD23</fullName>
    </recommendedName>
</protein>
<comment type="subcellular location">
    <subcellularLocation>
        <location evidence="8">Nucleus</location>
    </subcellularLocation>
    <subcellularLocation>
        <location evidence="8">Cytoplasm</location>
    </subcellularLocation>
</comment>
<dbReference type="CDD" id="cd14377">
    <property type="entry name" value="UBA1_Rad23"/>
    <property type="match status" value="1"/>
</dbReference>
<feature type="domain" description="UBA" evidence="10">
    <location>
        <begin position="318"/>
        <end position="358"/>
    </location>
</feature>
<comment type="function">
    <text evidence="8">Multiubiquitin chain receptor involved in modulation of proteasomal degradation. Involved in nucleotide excision repair.</text>
</comment>
<evidence type="ECO:0000259" key="11">
    <source>
        <dbReference type="PROSITE" id="PS50053"/>
    </source>
</evidence>
<feature type="compositionally biased region" description="Basic and acidic residues" evidence="9">
    <location>
        <begin position="106"/>
        <end position="124"/>
    </location>
</feature>
<name>A0A2B4SG04_STYPI</name>
<evidence type="ECO:0000313" key="12">
    <source>
        <dbReference type="EMBL" id="PFX28029.1"/>
    </source>
</evidence>
<keyword evidence="5" id="KW-0647">Proteasome</keyword>
<comment type="caution">
    <text evidence="12">The sequence shown here is derived from an EMBL/GenBank/DDBJ whole genome shotgun (WGS) entry which is preliminary data.</text>
</comment>
<dbReference type="SUPFAM" id="SSF101238">
    <property type="entry name" value="XPC-binding domain"/>
    <property type="match status" value="1"/>
</dbReference>
<evidence type="ECO:0000256" key="1">
    <source>
        <dbReference type="ARBA" id="ARBA00009878"/>
    </source>
</evidence>
<feature type="domain" description="UBA" evidence="10">
    <location>
        <begin position="158"/>
        <end position="198"/>
    </location>
</feature>
<evidence type="ECO:0000256" key="3">
    <source>
        <dbReference type="ARBA" id="ARBA00022737"/>
    </source>
</evidence>
<dbReference type="InterPro" id="IPR036353">
    <property type="entry name" value="XPC-bd_sf"/>
</dbReference>
<evidence type="ECO:0000256" key="9">
    <source>
        <dbReference type="SAM" id="MobiDB-lite"/>
    </source>
</evidence>
<dbReference type="Pfam" id="PF00240">
    <property type="entry name" value="ubiquitin"/>
    <property type="match status" value="1"/>
</dbReference>
<evidence type="ECO:0000313" key="13">
    <source>
        <dbReference type="Proteomes" id="UP000225706"/>
    </source>
</evidence>
<dbReference type="STRING" id="50429.A0A2B4SG04"/>
<dbReference type="GO" id="GO:0005654">
    <property type="term" value="C:nucleoplasm"/>
    <property type="evidence" value="ECO:0007669"/>
    <property type="project" value="TreeGrafter"/>
</dbReference>
<dbReference type="PRINTS" id="PR01839">
    <property type="entry name" value="RAD23PROTEIN"/>
</dbReference>
<dbReference type="PROSITE" id="PS50053">
    <property type="entry name" value="UBIQUITIN_2"/>
    <property type="match status" value="1"/>
</dbReference>
<dbReference type="SUPFAM" id="SSF54236">
    <property type="entry name" value="Ubiquitin-like"/>
    <property type="match status" value="1"/>
</dbReference>
<dbReference type="Pfam" id="PF09280">
    <property type="entry name" value="XPC-binding"/>
    <property type="match status" value="1"/>
</dbReference>
<proteinExistence type="inferred from homology"/>
<dbReference type="InterPro" id="IPR004806">
    <property type="entry name" value="Rad23"/>
</dbReference>
<dbReference type="FunFam" id="3.10.20.90:FF:000254">
    <property type="entry name" value="UV excision repair protein Rad23"/>
    <property type="match status" value="1"/>
</dbReference>
<dbReference type="GO" id="GO:0003684">
    <property type="term" value="F:damaged DNA binding"/>
    <property type="evidence" value="ECO:0007669"/>
    <property type="project" value="UniProtKB-UniRule"/>
</dbReference>
<dbReference type="InterPro" id="IPR000626">
    <property type="entry name" value="Ubiquitin-like_dom"/>
</dbReference>
<keyword evidence="2" id="KW-0597">Phosphoprotein</keyword>
<dbReference type="OrthoDB" id="419317at2759"/>
<comment type="similarity">
    <text evidence="1 8">Belongs to the RAD23 family.</text>
</comment>
<feature type="compositionally biased region" description="Low complexity" evidence="9">
    <location>
        <begin position="87"/>
        <end position="96"/>
    </location>
</feature>
<dbReference type="NCBIfam" id="TIGR00601">
    <property type="entry name" value="rad23"/>
    <property type="match status" value="1"/>
</dbReference>
<feature type="compositionally biased region" description="Polar residues" evidence="9">
    <location>
        <begin position="144"/>
        <end position="154"/>
    </location>
</feature>
<dbReference type="InterPro" id="IPR015360">
    <property type="entry name" value="XPC-bd"/>
</dbReference>
<evidence type="ECO:0000256" key="8">
    <source>
        <dbReference type="RuleBase" id="RU367049"/>
    </source>
</evidence>
<keyword evidence="3" id="KW-0677">Repeat</keyword>
<keyword evidence="8" id="KW-0963">Cytoplasm</keyword>
<sequence length="361" mass="39006">MQITFKTLQQQTFKLEIDESATVADLKNKLETEKGKDAYPKACIRLIYAGKILNDDQPVSEYKIEEKSFVVIMVAKPKAAPAPAPSQPVSTPQPTAATVTESTARPADESKPESSDADKPKATDEPESTTSPAVSTATPSSSSDQVLSTAESTLVTGQEYDRMVDEISAMGFEREKVNRALRASFNNPDRAVEYLMSGIPEITQAQEQDEQQEEGGGDAPASGGNLEFLRSHPAFLNLRQQVQQNPQSLTLLLQQMGQANPQLLQLISQNQEEFIGMLNSPDIGPAPVVGSQPLQPGSGGEQDLGAPPADAGYVSVTPQEKEAIERLKQLGFPEVLVVQAYFACEKNETLAANFLLNQADE</sequence>
<feature type="compositionally biased region" description="Acidic residues" evidence="9">
    <location>
        <begin position="207"/>
        <end position="216"/>
    </location>
</feature>
<dbReference type="CDD" id="cd14427">
    <property type="entry name" value="UBA2_HR23A"/>
    <property type="match status" value="1"/>
</dbReference>
<dbReference type="GO" id="GO:0000502">
    <property type="term" value="C:proteasome complex"/>
    <property type="evidence" value="ECO:0007669"/>
    <property type="project" value="UniProtKB-KW"/>
</dbReference>
<dbReference type="CDD" id="cd01805">
    <property type="entry name" value="Ubl_Rad23"/>
    <property type="match status" value="1"/>
</dbReference>
<dbReference type="Gene3D" id="1.10.8.10">
    <property type="entry name" value="DNA helicase RuvA subunit, C-terminal domain"/>
    <property type="match status" value="2"/>
</dbReference>
<evidence type="ECO:0000256" key="2">
    <source>
        <dbReference type="ARBA" id="ARBA00022553"/>
    </source>
</evidence>
<dbReference type="GO" id="GO:0043130">
    <property type="term" value="F:ubiquitin binding"/>
    <property type="evidence" value="ECO:0007669"/>
    <property type="project" value="UniProtKB-UniRule"/>
</dbReference>
<evidence type="ECO:0000259" key="10">
    <source>
        <dbReference type="PROSITE" id="PS50030"/>
    </source>
</evidence>
<feature type="domain" description="Ubiquitin-like" evidence="11">
    <location>
        <begin position="1"/>
        <end position="79"/>
    </location>
</feature>
<dbReference type="Gene3D" id="3.10.20.90">
    <property type="entry name" value="Phosphatidylinositol 3-kinase Catalytic Subunit, Chain A, domain 1"/>
    <property type="match status" value="1"/>
</dbReference>
<dbReference type="GO" id="GO:0006289">
    <property type="term" value="P:nucleotide-excision repair"/>
    <property type="evidence" value="ECO:0007669"/>
    <property type="project" value="UniProtKB-UniRule"/>
</dbReference>
<dbReference type="InterPro" id="IPR029071">
    <property type="entry name" value="Ubiquitin-like_domsf"/>
</dbReference>
<dbReference type="Gene3D" id="1.10.10.540">
    <property type="entry name" value="XPC-binding domain"/>
    <property type="match status" value="1"/>
</dbReference>
<dbReference type="AlphaFoldDB" id="A0A2B4SG04"/>
<dbReference type="PANTHER" id="PTHR10621">
    <property type="entry name" value="UV EXCISION REPAIR PROTEIN RAD23"/>
    <property type="match status" value="1"/>
</dbReference>
<dbReference type="EMBL" id="LSMT01000091">
    <property type="protein sequence ID" value="PFX28029.1"/>
    <property type="molecule type" value="Genomic_DNA"/>
</dbReference>
<evidence type="ECO:0000256" key="5">
    <source>
        <dbReference type="ARBA" id="ARBA00022942"/>
    </source>
</evidence>
<feature type="region of interest" description="Disordered" evidence="9">
    <location>
        <begin position="80"/>
        <end position="154"/>
    </location>
</feature>
<dbReference type="SUPFAM" id="SSF46934">
    <property type="entry name" value="UBA-like"/>
    <property type="match status" value="2"/>
</dbReference>
<evidence type="ECO:0000256" key="6">
    <source>
        <dbReference type="ARBA" id="ARBA00023204"/>
    </source>
</evidence>
<keyword evidence="13" id="KW-1185">Reference proteome</keyword>
<dbReference type="FunFam" id="1.10.8.10:FF:000003">
    <property type="entry name" value="UV excision repair protein RAD23 homolog"/>
    <property type="match status" value="1"/>
</dbReference>
<dbReference type="Pfam" id="PF00627">
    <property type="entry name" value="UBA"/>
    <property type="match status" value="2"/>
</dbReference>
<dbReference type="GO" id="GO:0070628">
    <property type="term" value="F:proteasome binding"/>
    <property type="evidence" value="ECO:0007669"/>
    <property type="project" value="TreeGrafter"/>
</dbReference>
<dbReference type="InterPro" id="IPR015940">
    <property type="entry name" value="UBA"/>
</dbReference>
<dbReference type="GO" id="GO:0043161">
    <property type="term" value="P:proteasome-mediated ubiquitin-dependent protein catabolic process"/>
    <property type="evidence" value="ECO:0007669"/>
    <property type="project" value="UniProtKB-UniRule"/>
</dbReference>
<dbReference type="GO" id="GO:0031593">
    <property type="term" value="F:polyubiquitin modification-dependent protein binding"/>
    <property type="evidence" value="ECO:0007669"/>
    <property type="project" value="UniProtKB-UniRule"/>
</dbReference>
<dbReference type="Proteomes" id="UP000225706">
    <property type="component" value="Unassembled WGS sequence"/>
</dbReference>
<accession>A0A2B4SG04</accession>